<dbReference type="AlphaFoldDB" id="A0A850QNE4"/>
<dbReference type="CDD" id="cd00143">
    <property type="entry name" value="PP2Cc"/>
    <property type="match status" value="1"/>
</dbReference>
<name>A0A850QNE4_PHODD</name>
<dbReference type="SUPFAM" id="SSF81606">
    <property type="entry name" value="PP2C-like"/>
    <property type="match status" value="1"/>
</dbReference>
<dbReference type="Proteomes" id="UP000533429">
    <property type="component" value="Unassembled WGS sequence"/>
</dbReference>
<dbReference type="SMART" id="SM00332">
    <property type="entry name" value="PP2Cc"/>
    <property type="match status" value="1"/>
</dbReference>
<protein>
    <submittedName>
        <fullName evidence="2">Protein serine/threonine phosphatase 2C family protein</fullName>
    </submittedName>
</protein>
<comment type="caution">
    <text evidence="2">The sequence shown here is derived from an EMBL/GenBank/DDBJ whole genome shotgun (WGS) entry which is preliminary data.</text>
</comment>
<organism evidence="2 3">
    <name type="scientific">Photobacterium damselae subsp. damselae</name>
    <name type="common">Listonella damsela</name>
    <dbReference type="NCBI Taxonomy" id="85581"/>
    <lineage>
        <taxon>Bacteria</taxon>
        <taxon>Pseudomonadati</taxon>
        <taxon>Pseudomonadota</taxon>
        <taxon>Gammaproteobacteria</taxon>
        <taxon>Vibrionales</taxon>
        <taxon>Vibrionaceae</taxon>
        <taxon>Photobacterium</taxon>
    </lineage>
</organism>
<dbReference type="Gene3D" id="3.60.40.10">
    <property type="entry name" value="PPM-type phosphatase domain"/>
    <property type="match status" value="1"/>
</dbReference>
<accession>A0A850QNE4</accession>
<dbReference type="InterPro" id="IPR001932">
    <property type="entry name" value="PPM-type_phosphatase-like_dom"/>
</dbReference>
<dbReference type="EMBL" id="JABXOR010000395">
    <property type="protein sequence ID" value="NVO99821.1"/>
    <property type="molecule type" value="Genomic_DNA"/>
</dbReference>
<evidence type="ECO:0000259" key="1">
    <source>
        <dbReference type="PROSITE" id="PS51746"/>
    </source>
</evidence>
<evidence type="ECO:0000313" key="3">
    <source>
        <dbReference type="Proteomes" id="UP000533429"/>
    </source>
</evidence>
<evidence type="ECO:0000313" key="2">
    <source>
        <dbReference type="EMBL" id="NVO99821.1"/>
    </source>
</evidence>
<dbReference type="InterPro" id="IPR036457">
    <property type="entry name" value="PPM-type-like_dom_sf"/>
</dbReference>
<gene>
    <name evidence="2" type="ORF">HWA77_06305</name>
</gene>
<reference evidence="2 3" key="1">
    <citation type="submission" date="2020-06" db="EMBL/GenBank/DDBJ databases">
        <title>Photobacterium damselae subsp. damselae comparative genomics.</title>
        <authorList>
            <person name="Osorio C.R."/>
        </authorList>
    </citation>
    <scope>NUCLEOTIDE SEQUENCE [LARGE SCALE GENOMIC DNA]</scope>
    <source>
        <strain evidence="2 3">TW250/03</strain>
    </source>
</reference>
<dbReference type="Pfam" id="PF13672">
    <property type="entry name" value="PP2C_2"/>
    <property type="match status" value="1"/>
</dbReference>
<feature type="domain" description="PPM-type phosphatase" evidence="1">
    <location>
        <begin position="1"/>
        <end position="229"/>
    </location>
</feature>
<dbReference type="PROSITE" id="PS51746">
    <property type="entry name" value="PPM_2"/>
    <property type="match status" value="1"/>
</dbReference>
<sequence length="235" mass="26578">MKHENEDFLLPPIYDNQYNLIFAIADGVGSTDHASSASKCAIKSVETLINKDVFSVEKALLLAKTEIDTLSATDSNLSKSATTLTVVQITKKEIIIGHTGDCRVYAKQGRKFKQLTRDHTRYQEMIEEAIHPIKKINERKERLSSVITKAISPQIALEYDITAISIDEYIEDGVLLLSLMSDGAYDYWHERPRFSESTMSTPSAFINSLRKRIERKGPKDDYTCMNIKINVNKPC</sequence>
<proteinExistence type="predicted"/>